<protein>
    <recommendedName>
        <fullName evidence="3">Thioesterase domain-containing protein</fullName>
    </recommendedName>
</protein>
<organism evidence="1 2">
    <name type="scientific">Saccharopolyspora gloriosae</name>
    <dbReference type="NCBI Taxonomy" id="455344"/>
    <lineage>
        <taxon>Bacteria</taxon>
        <taxon>Bacillati</taxon>
        <taxon>Actinomycetota</taxon>
        <taxon>Actinomycetes</taxon>
        <taxon>Pseudonocardiales</taxon>
        <taxon>Pseudonocardiaceae</taxon>
        <taxon>Saccharopolyspora</taxon>
    </lineage>
</organism>
<dbReference type="Proteomes" id="UP000580474">
    <property type="component" value="Unassembled WGS sequence"/>
</dbReference>
<name>A0A840NKI1_9PSEU</name>
<dbReference type="RefSeq" id="WP_184480171.1">
    <property type="nucleotide sequence ID" value="NZ_JACHIV010000001.1"/>
</dbReference>
<evidence type="ECO:0000313" key="2">
    <source>
        <dbReference type="Proteomes" id="UP000580474"/>
    </source>
</evidence>
<dbReference type="Gene3D" id="3.40.50.1820">
    <property type="entry name" value="alpha/beta hydrolase"/>
    <property type="match status" value="1"/>
</dbReference>
<accession>A0A840NKI1</accession>
<reference evidence="1 2" key="1">
    <citation type="submission" date="2020-08" db="EMBL/GenBank/DDBJ databases">
        <title>Sequencing the genomes of 1000 actinobacteria strains.</title>
        <authorList>
            <person name="Klenk H.-P."/>
        </authorList>
    </citation>
    <scope>NUCLEOTIDE SEQUENCE [LARGE SCALE GENOMIC DNA]</scope>
    <source>
        <strain evidence="1 2">DSM 45582</strain>
    </source>
</reference>
<evidence type="ECO:0000313" key="1">
    <source>
        <dbReference type="EMBL" id="MBB5070535.1"/>
    </source>
</evidence>
<evidence type="ECO:0008006" key="3">
    <source>
        <dbReference type="Google" id="ProtNLM"/>
    </source>
</evidence>
<dbReference type="EMBL" id="JACHIV010000001">
    <property type="protein sequence ID" value="MBB5070535.1"/>
    <property type="molecule type" value="Genomic_DNA"/>
</dbReference>
<dbReference type="InterPro" id="IPR029058">
    <property type="entry name" value="AB_hydrolase_fold"/>
</dbReference>
<dbReference type="SUPFAM" id="SSF53474">
    <property type="entry name" value="alpha/beta-Hydrolases"/>
    <property type="match status" value="1"/>
</dbReference>
<comment type="caution">
    <text evidence="1">The sequence shown here is derived from an EMBL/GenBank/DDBJ whole genome shotgun (WGS) entry which is preliminary data.</text>
</comment>
<gene>
    <name evidence="1" type="ORF">BJ969_003623</name>
</gene>
<dbReference type="AlphaFoldDB" id="A0A840NKI1"/>
<sequence>MSPAWTALRDGPGSELVLACDFATAGRRIATFADLVALTGDGPTVWESAPAPPAGSPDGDAQVARWAEAVRASGRPVRAVLGFCTGAVYAAALAAEISRSQPTRLILLDPEPGDARPMLAFHREVVARFAALAPPGAADTLAAAEAAATEDDLTTLAERLVALCAEVVEPACANAGLGAARTADYLDVAASYLHWLAGAGSLRPRPSWTTASAINSSTPGSGLLGFSPAERAGLVADAVHLDVSHEDLMRTPEAARTTARLVREKEPT</sequence>
<proteinExistence type="predicted"/>
<keyword evidence="2" id="KW-1185">Reference proteome</keyword>